<dbReference type="EMBL" id="QTTT01000001">
    <property type="protein sequence ID" value="REF00451.1"/>
    <property type="molecule type" value="Genomic_DNA"/>
</dbReference>
<proteinExistence type="predicted"/>
<organism evidence="2 3">
    <name type="scientific">Thermomonospora umbrina</name>
    <dbReference type="NCBI Taxonomy" id="111806"/>
    <lineage>
        <taxon>Bacteria</taxon>
        <taxon>Bacillati</taxon>
        <taxon>Actinomycetota</taxon>
        <taxon>Actinomycetes</taxon>
        <taxon>Streptosporangiales</taxon>
        <taxon>Thermomonosporaceae</taxon>
        <taxon>Thermomonospora</taxon>
    </lineage>
</organism>
<feature type="signal peptide" evidence="1">
    <location>
        <begin position="1"/>
        <end position="19"/>
    </location>
</feature>
<keyword evidence="3" id="KW-1185">Reference proteome</keyword>
<protein>
    <recommendedName>
        <fullName evidence="4">Lipoprotein</fullName>
    </recommendedName>
</protein>
<evidence type="ECO:0000313" key="2">
    <source>
        <dbReference type="EMBL" id="REF00451.1"/>
    </source>
</evidence>
<dbReference type="OrthoDB" id="4183777at2"/>
<reference evidence="2 3" key="1">
    <citation type="submission" date="2018-08" db="EMBL/GenBank/DDBJ databases">
        <title>Sequencing the genomes of 1000 actinobacteria strains.</title>
        <authorList>
            <person name="Klenk H.-P."/>
        </authorList>
    </citation>
    <scope>NUCLEOTIDE SEQUENCE [LARGE SCALE GENOMIC DNA]</scope>
    <source>
        <strain evidence="2 3">DSM 43927</strain>
    </source>
</reference>
<accession>A0A3D9T0W0</accession>
<evidence type="ECO:0000313" key="3">
    <source>
        <dbReference type="Proteomes" id="UP000256661"/>
    </source>
</evidence>
<evidence type="ECO:0000256" key="1">
    <source>
        <dbReference type="SAM" id="SignalP"/>
    </source>
</evidence>
<keyword evidence="1" id="KW-0732">Signal</keyword>
<dbReference type="RefSeq" id="WP_116025602.1">
    <property type="nucleotide sequence ID" value="NZ_QTTT01000001.1"/>
</dbReference>
<sequence>MTRRWIRTGVVAMACAALAACGEAVIIREAGPGTEKTAVTIPSGGVVNPRNWPDACALISDAEITGLLPQAKRIQRTPEWVKIPPDEAFGGKAGAGLAPNGACKYSFTLPQNGDYKSGYEGSGGIRIDIAAVGDPKSVAGHFARTKSEYGQRNVVTEVDAKVFGAAECFAWVASGSSPRFTVCRRGPVMIESLDVGFSYIDFENADRNTPAFKKIIDERLTPAFFRAATANF</sequence>
<feature type="chain" id="PRO_5017652187" description="Lipoprotein" evidence="1">
    <location>
        <begin position="20"/>
        <end position="232"/>
    </location>
</feature>
<dbReference type="Proteomes" id="UP000256661">
    <property type="component" value="Unassembled WGS sequence"/>
</dbReference>
<gene>
    <name evidence="2" type="ORF">DFJ69_5988</name>
</gene>
<dbReference type="PROSITE" id="PS51257">
    <property type="entry name" value="PROKAR_LIPOPROTEIN"/>
    <property type="match status" value="1"/>
</dbReference>
<name>A0A3D9T0W0_9ACTN</name>
<comment type="caution">
    <text evidence="2">The sequence shown here is derived from an EMBL/GenBank/DDBJ whole genome shotgun (WGS) entry which is preliminary data.</text>
</comment>
<evidence type="ECO:0008006" key="4">
    <source>
        <dbReference type="Google" id="ProtNLM"/>
    </source>
</evidence>
<dbReference type="AlphaFoldDB" id="A0A3D9T0W0"/>